<dbReference type="Proteomes" id="UP000661507">
    <property type="component" value="Unassembled WGS sequence"/>
</dbReference>
<dbReference type="RefSeq" id="WP_188967074.1">
    <property type="nucleotide sequence ID" value="NZ_BMKW01000005.1"/>
</dbReference>
<dbReference type="AlphaFoldDB" id="A0A917NPY4"/>
<evidence type="ECO:0000256" key="1">
    <source>
        <dbReference type="SAM" id="MobiDB-lite"/>
    </source>
</evidence>
<sequence length="608" mass="65524">MSAIFGSDDGFDEALADADRHLRVVEGGKGKKRGGGGGAPPESPPEDLDWADAPFECLGVQGETWWFRDSYHQVIGMNASRLSQRGPLTVLLAGDADGWAARHWPEYDREGLRTNDYAPRKVHKAIAARMLDVGLFDPTMPRRGPGVWLHNGELVVHCGNAVLFPGQDARRPSFLRDGVAYIGGPPMPLPHDGRQGRFPPPAPALALEAEALFGKWNWNAHSTEKVLLGWVALANLGAAPPMRPLTIVDGQEGGGKTTLLKCVAALCPAGEWTDDTTESGLRQRMNGRAAPVVLDEFEGEEQVRVLGLLRRIVTNEGSRSFRGQASQQGLVTEVVGTAMVGAIGAPVANAAEATRILNVMLWPRPQGAPPLEEATLLARCRAMAPALWGRAIAAWPRIKANAVVARQALDRAGCSPRHMDRLGWLIAAREAMVSDEPLTADGAEEALVWVTPWLVTEDEQAEDSTAARCLQHLMASPVLIATAHSETVATLVARALREAGSPAERHLHELGLRLAPYPVDSGLSRGLYVATGRRPALGKLFAGTEWQSGRWGTVLAQLRRRLPDGAEFRAAVVRTRIRFSGENDRAQAVWLAPELLPGHGHGGEGDAF</sequence>
<reference evidence="2" key="1">
    <citation type="journal article" date="2014" name="Int. J. Syst. Evol. Microbiol.">
        <title>Complete genome sequence of Corynebacterium casei LMG S-19264T (=DSM 44701T), isolated from a smear-ripened cheese.</title>
        <authorList>
            <consortium name="US DOE Joint Genome Institute (JGI-PGF)"/>
            <person name="Walter F."/>
            <person name="Albersmeier A."/>
            <person name="Kalinowski J."/>
            <person name="Ruckert C."/>
        </authorList>
    </citation>
    <scope>NUCLEOTIDE SEQUENCE</scope>
    <source>
        <strain evidence="2">CGMCC 1.3617</strain>
    </source>
</reference>
<evidence type="ECO:0000313" key="3">
    <source>
        <dbReference type="Proteomes" id="UP000661507"/>
    </source>
</evidence>
<comment type="caution">
    <text evidence="2">The sequence shown here is derived from an EMBL/GenBank/DDBJ whole genome shotgun (WGS) entry which is preliminary data.</text>
</comment>
<dbReference type="EMBL" id="BMKW01000005">
    <property type="protein sequence ID" value="GGJ14057.1"/>
    <property type="molecule type" value="Genomic_DNA"/>
</dbReference>
<keyword evidence="3" id="KW-1185">Reference proteome</keyword>
<gene>
    <name evidence="2" type="ORF">GCM10011320_21680</name>
</gene>
<protein>
    <submittedName>
        <fullName evidence="2">Uncharacterized protein</fullName>
    </submittedName>
</protein>
<name>A0A917NPY4_9PROT</name>
<proteinExistence type="predicted"/>
<evidence type="ECO:0000313" key="2">
    <source>
        <dbReference type="EMBL" id="GGJ14057.1"/>
    </source>
</evidence>
<organism evidence="2 3">
    <name type="scientific">Neoroseomonas lacus</name>
    <dbReference type="NCBI Taxonomy" id="287609"/>
    <lineage>
        <taxon>Bacteria</taxon>
        <taxon>Pseudomonadati</taxon>
        <taxon>Pseudomonadota</taxon>
        <taxon>Alphaproteobacteria</taxon>
        <taxon>Acetobacterales</taxon>
        <taxon>Acetobacteraceae</taxon>
        <taxon>Neoroseomonas</taxon>
    </lineage>
</organism>
<accession>A0A917NPY4</accession>
<feature type="region of interest" description="Disordered" evidence="1">
    <location>
        <begin position="26"/>
        <end position="50"/>
    </location>
</feature>
<reference evidence="2" key="2">
    <citation type="submission" date="2020-09" db="EMBL/GenBank/DDBJ databases">
        <authorList>
            <person name="Sun Q."/>
            <person name="Zhou Y."/>
        </authorList>
    </citation>
    <scope>NUCLEOTIDE SEQUENCE</scope>
    <source>
        <strain evidence="2">CGMCC 1.3617</strain>
    </source>
</reference>